<dbReference type="GO" id="GO:0016787">
    <property type="term" value="F:hydrolase activity"/>
    <property type="evidence" value="ECO:0007669"/>
    <property type="project" value="UniProtKB-KW"/>
</dbReference>
<dbReference type="EC" id="3.1.-.-" evidence="9"/>
<evidence type="ECO:0000256" key="8">
    <source>
        <dbReference type="ARBA" id="ARBA00023118"/>
    </source>
</evidence>
<evidence type="ECO:0000256" key="4">
    <source>
        <dbReference type="ARBA" id="ARBA00022723"/>
    </source>
</evidence>
<dbReference type="GO" id="GO:0051607">
    <property type="term" value="P:defense response to virus"/>
    <property type="evidence" value="ECO:0007669"/>
    <property type="project" value="UniProtKB-UniRule"/>
</dbReference>
<evidence type="ECO:0000256" key="7">
    <source>
        <dbReference type="ARBA" id="ARBA00022842"/>
    </source>
</evidence>
<keyword evidence="3 9" id="KW-0540">Nuclease</keyword>
<dbReference type="KEGG" id="sera:Ser39006_019890"/>
<dbReference type="InterPro" id="IPR019199">
    <property type="entry name" value="Virulence_VapD/CRISPR_Cas2"/>
</dbReference>
<feature type="binding site" evidence="9">
    <location>
        <position position="57"/>
    </location>
    <ligand>
        <name>Mg(2+)</name>
        <dbReference type="ChEBI" id="CHEBI:18420"/>
        <note>catalytic</note>
    </ligand>
</feature>
<evidence type="ECO:0000313" key="10">
    <source>
        <dbReference type="EMBL" id="AUH01864.1"/>
    </source>
</evidence>
<comment type="function">
    <text evidence="9">CRISPR (clustered regularly interspaced short palindromic repeat), is an adaptive immune system that provides protection against mobile genetic elements (viruses, transposable elements and conjugative plasmids). CRISPR clusters contain sequences complementary to antecedent mobile elements and target invading nucleic acids. CRISPR clusters are transcribed and processed into CRISPR RNA (crRNA). Functions as a ssRNA-specific endoribonuclease. Involved in the integration of spacer DNA into the CRISPR cassette.</text>
</comment>
<sequence>MIPPVGLPGRDSRFSTPTGLAGWQAAARIYAAWRGCVATYWNGRPVMSKPLWLIGYDITCPKRLRKMQRRCASQGWALQKSLFLFALTVPERQALCRELQRLINPEEDRLLCLPFDTPSGSFHLGPRSDYLLIHSDPRLNDFVF</sequence>
<dbReference type="GO" id="GO:0004521">
    <property type="term" value="F:RNA endonuclease activity"/>
    <property type="evidence" value="ECO:0007669"/>
    <property type="project" value="InterPro"/>
</dbReference>
<dbReference type="EMBL" id="CP025084">
    <property type="protein sequence ID" value="AUH06186.1"/>
    <property type="molecule type" value="Genomic_DNA"/>
</dbReference>
<name>A0A2I5TBD5_SERS3</name>
<keyword evidence="12" id="KW-1185">Reference proteome</keyword>
<keyword evidence="4 9" id="KW-0479">Metal-binding</keyword>
<dbReference type="Proteomes" id="UP000017700">
    <property type="component" value="Chromosome"/>
</dbReference>
<keyword evidence="5 9" id="KW-0255">Endonuclease</keyword>
<evidence type="ECO:0000256" key="6">
    <source>
        <dbReference type="ARBA" id="ARBA00022801"/>
    </source>
</evidence>
<dbReference type="GO" id="GO:0043571">
    <property type="term" value="P:maintenance of CRISPR repeat elements"/>
    <property type="evidence" value="ECO:0007669"/>
    <property type="project" value="UniProtKB-UniRule"/>
</dbReference>
<keyword evidence="6 9" id="KW-0378">Hydrolase</keyword>
<reference evidence="11" key="2">
    <citation type="submission" date="2013-09" db="EMBL/GenBank/DDBJ databases">
        <authorList>
            <person name="Wang G."/>
            <person name="Yang Y."/>
            <person name="Su Y."/>
        </authorList>
    </citation>
    <scope>NUCLEOTIDE SEQUENCE</scope>
    <source>
        <strain evidence="11">ATCC 39006</strain>
    </source>
</reference>
<comment type="subunit">
    <text evidence="9">Homodimer, forms a heterotetramer with a Cas1 homodimer.</text>
</comment>
<evidence type="ECO:0000256" key="5">
    <source>
        <dbReference type="ARBA" id="ARBA00022759"/>
    </source>
</evidence>
<reference evidence="11" key="4">
    <citation type="submission" date="2017-11" db="EMBL/GenBank/DDBJ databases">
        <title>Complete genome sequence of Serratia sp. ATCC 39006.</title>
        <authorList>
            <person name="Hampton H.G."/>
            <person name="Jackson S.A."/>
            <person name="Jauregui R."/>
            <person name="Poulter G.T.M."/>
            <person name="Salmond G.P.C."/>
            <person name="Fineran P.C."/>
        </authorList>
    </citation>
    <scope>NUCLEOTIDE SEQUENCE</scope>
    <source>
        <strain evidence="11">ATCC 39006</strain>
    </source>
</reference>
<dbReference type="EMBL" id="CP025085">
    <property type="protein sequence ID" value="AUH01864.1"/>
    <property type="molecule type" value="Genomic_DNA"/>
</dbReference>
<evidence type="ECO:0000313" key="13">
    <source>
        <dbReference type="Proteomes" id="UP000233778"/>
    </source>
</evidence>
<reference evidence="10 13" key="3">
    <citation type="submission" date="2017-11" db="EMBL/GenBank/DDBJ databases">
        <title>Complete genome sequence of Serratia sp. ATCC 39006 LacA.</title>
        <authorList>
            <person name="Hampton H.G."/>
            <person name="Jackson S.A."/>
            <person name="Jauregui R."/>
            <person name="Poulter G.T.M."/>
            <person name="Salmond G.P.C."/>
            <person name="Fineran P.C."/>
        </authorList>
    </citation>
    <scope>NUCLEOTIDE SEQUENCE [LARGE SCALE GENOMIC DNA]</scope>
    <source>
        <strain evidence="10 13">ATCC 39006</strain>
    </source>
</reference>
<dbReference type="Pfam" id="PF09827">
    <property type="entry name" value="CRISPR_Cas2"/>
    <property type="match status" value="1"/>
</dbReference>
<keyword evidence="7 9" id="KW-0460">Magnesium</keyword>
<dbReference type="AlphaFoldDB" id="A0A2I5TBD5"/>
<evidence type="ECO:0000256" key="2">
    <source>
        <dbReference type="ARBA" id="ARBA00009959"/>
    </source>
</evidence>
<dbReference type="GO" id="GO:0046872">
    <property type="term" value="F:metal ion binding"/>
    <property type="evidence" value="ECO:0007669"/>
    <property type="project" value="UniProtKB-UniRule"/>
</dbReference>
<dbReference type="Proteomes" id="UP000233778">
    <property type="component" value="Chromosome"/>
</dbReference>
<accession>A0A2I5TBD5</accession>
<comment type="similarity">
    <text evidence="2 9">Belongs to the CRISPR-associated endoribonuclease Cas2 protein family.</text>
</comment>
<dbReference type="InterPro" id="IPR021127">
    <property type="entry name" value="CRISPR_associated_Cas2"/>
</dbReference>
<keyword evidence="8 9" id="KW-0051">Antiviral defense</keyword>
<evidence type="ECO:0000313" key="11">
    <source>
        <dbReference type="EMBL" id="AUH06186.1"/>
    </source>
</evidence>
<proteinExistence type="inferred from homology"/>
<organism evidence="11 12">
    <name type="scientific">Serratia sp. (strain ATCC 39006)</name>
    <name type="common">Prodigiosinella confusarubida</name>
    <dbReference type="NCBI Taxonomy" id="104623"/>
    <lineage>
        <taxon>Bacteria</taxon>
        <taxon>Pseudomonadati</taxon>
        <taxon>Pseudomonadota</taxon>
        <taxon>Gammaproteobacteria</taxon>
        <taxon>Enterobacterales</taxon>
        <taxon>Pectobacteriaceae</taxon>
        <taxon>Prodigiosinella</taxon>
    </lineage>
</organism>
<evidence type="ECO:0000256" key="9">
    <source>
        <dbReference type="HAMAP-Rule" id="MF_01471"/>
    </source>
</evidence>
<gene>
    <name evidence="9" type="primary">cas2</name>
    <name evidence="10" type="ORF">CWC46_19895</name>
    <name evidence="11" type="ORF">Ser39006_019890</name>
</gene>
<evidence type="ECO:0000256" key="3">
    <source>
        <dbReference type="ARBA" id="ARBA00022722"/>
    </source>
</evidence>
<dbReference type="CDD" id="cd09725">
    <property type="entry name" value="Cas2_I_II_III"/>
    <property type="match status" value="1"/>
</dbReference>
<dbReference type="STRING" id="104623.Ser39006_01525"/>
<dbReference type="HAMAP" id="MF_01471">
    <property type="entry name" value="Cas2"/>
    <property type="match status" value="1"/>
</dbReference>
<comment type="cofactor">
    <cofactor evidence="1 9">
        <name>Mg(2+)</name>
        <dbReference type="ChEBI" id="CHEBI:18420"/>
    </cofactor>
</comment>
<reference evidence="11 12" key="1">
    <citation type="journal article" date="2013" name="Genome Announc.">
        <title>Draft genome sequence of Serratia sp. strain ATCC 39006, a model bacterium for analysis of the biosynthesis and regulation of prodigiosin, a carbapenem, and gas vesicles.</title>
        <authorList>
            <person name="Fineran P.C."/>
            <person name="Iglesias Cans M.C."/>
            <person name="Ramsay J.P."/>
            <person name="Wilf N.M."/>
            <person name="Cossyleon D."/>
            <person name="McNeil M.B."/>
            <person name="Williamson N.R."/>
            <person name="Monson R.E."/>
            <person name="Becher S.A."/>
            <person name="Stanton J.A."/>
            <person name="Brugger K."/>
            <person name="Brown S.D."/>
            <person name="Salmond G.P."/>
        </authorList>
    </citation>
    <scope>NUCLEOTIDE SEQUENCE [LARGE SCALE GENOMIC DNA]</scope>
    <source>
        <strain evidence="11">ATCC 39006</strain>
        <strain evidence="12">ATCC 39006 / SC 11482</strain>
    </source>
</reference>
<dbReference type="KEGG" id="serq:CWC46_19895"/>
<evidence type="ECO:0000313" key="12">
    <source>
        <dbReference type="Proteomes" id="UP000017700"/>
    </source>
</evidence>
<dbReference type="SUPFAM" id="SSF143430">
    <property type="entry name" value="TTP0101/SSO1404-like"/>
    <property type="match status" value="1"/>
</dbReference>
<dbReference type="Gene3D" id="3.30.70.240">
    <property type="match status" value="1"/>
</dbReference>
<protein>
    <recommendedName>
        <fullName evidence="9">CRISPR-associated endoribonuclease Cas2</fullName>
        <ecNumber evidence="9">3.1.-.-</ecNumber>
    </recommendedName>
</protein>
<evidence type="ECO:0000256" key="1">
    <source>
        <dbReference type="ARBA" id="ARBA00001946"/>
    </source>
</evidence>